<organism evidence="2 3">
    <name type="scientific">Riccia fluitans</name>
    <dbReference type="NCBI Taxonomy" id="41844"/>
    <lineage>
        <taxon>Eukaryota</taxon>
        <taxon>Viridiplantae</taxon>
        <taxon>Streptophyta</taxon>
        <taxon>Embryophyta</taxon>
        <taxon>Marchantiophyta</taxon>
        <taxon>Marchantiopsida</taxon>
        <taxon>Marchantiidae</taxon>
        <taxon>Marchantiales</taxon>
        <taxon>Ricciaceae</taxon>
        <taxon>Riccia</taxon>
    </lineage>
</organism>
<accession>A0ABD1XWK1</accession>
<reference evidence="2 3" key="1">
    <citation type="submission" date="2024-09" db="EMBL/GenBank/DDBJ databases">
        <title>Chromosome-scale assembly of Riccia fluitans.</title>
        <authorList>
            <person name="Paukszto L."/>
            <person name="Sawicki J."/>
            <person name="Karawczyk K."/>
            <person name="Piernik-Szablinska J."/>
            <person name="Szczecinska M."/>
            <person name="Mazdziarz M."/>
        </authorList>
    </citation>
    <scope>NUCLEOTIDE SEQUENCE [LARGE SCALE GENOMIC DNA]</scope>
    <source>
        <strain evidence="2">Rf_01</strain>
        <tissue evidence="2">Aerial parts of the thallus</tissue>
    </source>
</reference>
<dbReference type="AlphaFoldDB" id="A0ABD1XWK1"/>
<evidence type="ECO:0000313" key="2">
    <source>
        <dbReference type="EMBL" id="KAL2612316.1"/>
    </source>
</evidence>
<dbReference type="PANTHER" id="PTHR36064">
    <property type="entry name" value="EMBRYO DEFECTIVE 2735"/>
    <property type="match status" value="1"/>
</dbReference>
<feature type="region of interest" description="Disordered" evidence="1">
    <location>
        <begin position="229"/>
        <end position="278"/>
    </location>
</feature>
<protein>
    <submittedName>
        <fullName evidence="2">Uncharacterized protein</fullName>
    </submittedName>
</protein>
<dbReference type="Proteomes" id="UP001605036">
    <property type="component" value="Unassembled WGS sequence"/>
</dbReference>
<evidence type="ECO:0000256" key="1">
    <source>
        <dbReference type="SAM" id="MobiDB-lite"/>
    </source>
</evidence>
<feature type="compositionally biased region" description="Basic and acidic residues" evidence="1">
    <location>
        <begin position="238"/>
        <end position="271"/>
    </location>
</feature>
<sequence>MFSDRRAGSTVAIGPGSIHFCVYLLVRFTTLFVISRTGNAEEKGAGRNVRVTRLRAKTSAARVIRGRKPDIDSAGSLVLWTFFDSASELMKLKVAWRNIVRYVRTDLKEIAFPSSLPDPPSSKPKPRTLTFQEHLQVWKTAWNLYVQSWKTGTIDDEEVAGRKKKSSEDKPSEDLSAVEELALAARAGGDRLKPALQRLYMTRAAAYRDALKSFVEGYREGIAEVMASDPLKNLKGSGPDRDCPSKDETAKSGSSDFREQHGRSTAKEPSKESSATAS</sequence>
<proteinExistence type="predicted"/>
<comment type="caution">
    <text evidence="2">The sequence shown here is derived from an EMBL/GenBank/DDBJ whole genome shotgun (WGS) entry which is preliminary data.</text>
</comment>
<name>A0ABD1XWK1_9MARC</name>
<keyword evidence="3" id="KW-1185">Reference proteome</keyword>
<evidence type="ECO:0000313" key="3">
    <source>
        <dbReference type="Proteomes" id="UP001605036"/>
    </source>
</evidence>
<dbReference type="EMBL" id="JBHFFA010000007">
    <property type="protein sequence ID" value="KAL2612316.1"/>
    <property type="molecule type" value="Genomic_DNA"/>
</dbReference>
<gene>
    <name evidence="2" type="ORF">R1flu_024008</name>
</gene>